<protein>
    <submittedName>
        <fullName evidence="1">Uncharacterized protein</fullName>
    </submittedName>
</protein>
<proteinExistence type="predicted"/>
<evidence type="ECO:0000313" key="1">
    <source>
        <dbReference type="EMBL" id="WAA12070.1"/>
    </source>
</evidence>
<dbReference type="Proteomes" id="UP001164726">
    <property type="component" value="Chromosome"/>
</dbReference>
<accession>A0A9E8LYH1</accession>
<dbReference type="AlphaFoldDB" id="A0A9E8LYH1"/>
<dbReference type="EMBL" id="CP106877">
    <property type="protein sequence ID" value="WAA12070.1"/>
    <property type="molecule type" value="Genomic_DNA"/>
</dbReference>
<keyword evidence="2" id="KW-1185">Reference proteome</keyword>
<evidence type="ECO:0000313" key="2">
    <source>
        <dbReference type="Proteomes" id="UP001164726"/>
    </source>
</evidence>
<dbReference type="KEGG" id="fhl:OE105_10885"/>
<reference evidence="1" key="1">
    <citation type="submission" date="2022-09" db="EMBL/GenBank/DDBJ databases">
        <title>Complete Genomes of Fervidibacillus albus and Fervidibacillus halotolerans isolated from tidal flat sediments.</title>
        <authorList>
            <person name="Kwon K.K."/>
            <person name="Yang S.-H."/>
            <person name="Park M.J."/>
            <person name="Oh H.-M."/>
        </authorList>
    </citation>
    <scope>NUCLEOTIDE SEQUENCE</scope>
    <source>
        <strain evidence="1">MEBiC13594</strain>
    </source>
</reference>
<organism evidence="1 2">
    <name type="scientific">Fervidibacillus halotolerans</name>
    <dbReference type="NCBI Taxonomy" id="2980027"/>
    <lineage>
        <taxon>Bacteria</taxon>
        <taxon>Bacillati</taxon>
        <taxon>Bacillota</taxon>
        <taxon>Bacilli</taxon>
        <taxon>Bacillales</taxon>
        <taxon>Bacillaceae</taxon>
        <taxon>Fervidibacillus</taxon>
    </lineage>
</organism>
<name>A0A9E8LYH1_9BACI</name>
<gene>
    <name evidence="1" type="ORF">OE105_10885</name>
</gene>
<dbReference type="RefSeq" id="WP_275420201.1">
    <property type="nucleotide sequence ID" value="NZ_CP106877.1"/>
</dbReference>
<sequence>MDDKEMGFLFFPYSSLIFFIRDFFSCHLNEGRDGFERNGRNGKYFYKIQTKTLDIKDRKIRILV</sequence>